<gene>
    <name evidence="1" type="ORF">HINF_LOCUS16800</name>
</gene>
<proteinExistence type="predicted"/>
<evidence type="ECO:0000313" key="1">
    <source>
        <dbReference type="EMBL" id="CAL6000643.1"/>
    </source>
</evidence>
<protein>
    <submittedName>
        <fullName evidence="1">Hypothetical_protein</fullName>
    </submittedName>
</protein>
<comment type="caution">
    <text evidence="1">The sequence shown here is derived from an EMBL/GenBank/DDBJ whole genome shotgun (WGS) entry which is preliminary data.</text>
</comment>
<dbReference type="Proteomes" id="UP001642409">
    <property type="component" value="Unassembled WGS sequence"/>
</dbReference>
<sequence length="160" mass="18857">MMLINTFKEQIINVVFNSQPEFLLRRRSAVQITPDNFRPLLNFRINVLKRIHCVERIPLKFVVFGDAVGVVTVQKKKKNQQMIQEAETVLQDEYEQLKVLELLQAIDEGDNIRLKLRVSPDIYNELIGNANFEVTNNKQSVFVVRRRQKLSIEEFRKMIK</sequence>
<keyword evidence="2" id="KW-1185">Reference proteome</keyword>
<dbReference type="EMBL" id="CAXDID020000041">
    <property type="protein sequence ID" value="CAL6000643.1"/>
    <property type="molecule type" value="Genomic_DNA"/>
</dbReference>
<organism evidence="1 2">
    <name type="scientific">Hexamita inflata</name>
    <dbReference type="NCBI Taxonomy" id="28002"/>
    <lineage>
        <taxon>Eukaryota</taxon>
        <taxon>Metamonada</taxon>
        <taxon>Diplomonadida</taxon>
        <taxon>Hexamitidae</taxon>
        <taxon>Hexamitinae</taxon>
        <taxon>Hexamita</taxon>
    </lineage>
</organism>
<evidence type="ECO:0000313" key="2">
    <source>
        <dbReference type="Proteomes" id="UP001642409"/>
    </source>
</evidence>
<name>A0ABP1HRM3_9EUKA</name>
<reference evidence="1 2" key="1">
    <citation type="submission" date="2024-07" db="EMBL/GenBank/DDBJ databases">
        <authorList>
            <person name="Akdeniz Z."/>
        </authorList>
    </citation>
    <scope>NUCLEOTIDE SEQUENCE [LARGE SCALE GENOMIC DNA]</scope>
</reference>
<accession>A0ABP1HRM3</accession>